<protein>
    <submittedName>
        <fullName evidence="2">Uncharacterized protein</fullName>
    </submittedName>
</protein>
<accession>A0A9W9LZH7</accession>
<dbReference type="EMBL" id="JAPQKO010000001">
    <property type="protein sequence ID" value="KAJ5183370.1"/>
    <property type="molecule type" value="Genomic_DNA"/>
</dbReference>
<reference evidence="2" key="1">
    <citation type="submission" date="2022-11" db="EMBL/GenBank/DDBJ databases">
        <authorList>
            <person name="Petersen C."/>
        </authorList>
    </citation>
    <scope>NUCLEOTIDE SEQUENCE</scope>
    <source>
        <strain evidence="2">IBT 21917</strain>
    </source>
</reference>
<evidence type="ECO:0000313" key="2">
    <source>
        <dbReference type="EMBL" id="KAJ5183370.1"/>
    </source>
</evidence>
<keyword evidence="3" id="KW-1185">Reference proteome</keyword>
<dbReference type="AlphaFoldDB" id="A0A9W9LZH7"/>
<name>A0A9W9LZH7_9EURO</name>
<evidence type="ECO:0000313" key="3">
    <source>
        <dbReference type="Proteomes" id="UP001146351"/>
    </source>
</evidence>
<gene>
    <name evidence="2" type="ORF">N7492_000986</name>
</gene>
<reference evidence="2" key="2">
    <citation type="journal article" date="2023" name="IMA Fungus">
        <title>Comparative genomic study of the Penicillium genus elucidates a diverse pangenome and 15 lateral gene transfer events.</title>
        <authorList>
            <person name="Petersen C."/>
            <person name="Sorensen T."/>
            <person name="Nielsen M.R."/>
            <person name="Sondergaard T.E."/>
            <person name="Sorensen J.L."/>
            <person name="Fitzpatrick D.A."/>
            <person name="Frisvad J.C."/>
            <person name="Nielsen K.L."/>
        </authorList>
    </citation>
    <scope>NUCLEOTIDE SEQUENCE</scope>
    <source>
        <strain evidence="2">IBT 21917</strain>
    </source>
</reference>
<feature type="compositionally biased region" description="Basic and acidic residues" evidence="1">
    <location>
        <begin position="1"/>
        <end position="23"/>
    </location>
</feature>
<dbReference type="Proteomes" id="UP001146351">
    <property type="component" value="Unassembled WGS sequence"/>
</dbReference>
<organism evidence="2 3">
    <name type="scientific">Penicillium capsulatum</name>
    <dbReference type="NCBI Taxonomy" id="69766"/>
    <lineage>
        <taxon>Eukaryota</taxon>
        <taxon>Fungi</taxon>
        <taxon>Dikarya</taxon>
        <taxon>Ascomycota</taxon>
        <taxon>Pezizomycotina</taxon>
        <taxon>Eurotiomycetes</taxon>
        <taxon>Eurotiomycetidae</taxon>
        <taxon>Eurotiales</taxon>
        <taxon>Aspergillaceae</taxon>
        <taxon>Penicillium</taxon>
    </lineage>
</organism>
<sequence length="253" mass="27560">MAGRGSPERMRRRVTSEEVRTMHSELSPAAGRGVPAPQVAPAVLGNKRLAITFYLTGGILIPSAKPNDPAAGVIRRGIRPFDSYKGEEQQDRLAQWAPVQADGQKLALLDPPVREKATRGSAPTRGAAKSSAYDGIRQGQLGCLRGHARHCRLLNRFQFLDWYRSLKVWPLGLRSVSAPRGSWQGFAGGAKRGLKSTKSRDLGYVYRGGLGIDVRHRAYKPGESSYDQGAAGQGRSRFGLMFIVPQQTHPGFG</sequence>
<proteinExistence type="predicted"/>
<feature type="region of interest" description="Disordered" evidence="1">
    <location>
        <begin position="1"/>
        <end position="34"/>
    </location>
</feature>
<evidence type="ECO:0000256" key="1">
    <source>
        <dbReference type="SAM" id="MobiDB-lite"/>
    </source>
</evidence>
<comment type="caution">
    <text evidence="2">The sequence shown here is derived from an EMBL/GenBank/DDBJ whole genome shotgun (WGS) entry which is preliminary data.</text>
</comment>